<dbReference type="GO" id="GO:0008483">
    <property type="term" value="F:transaminase activity"/>
    <property type="evidence" value="ECO:0007669"/>
    <property type="project" value="UniProtKB-KW"/>
</dbReference>
<dbReference type="PATRIC" id="fig|1603606.3.peg.2912"/>
<keyword evidence="4 6" id="KW-0808">Transferase</keyword>
<dbReference type="AlphaFoldDB" id="A0A0M5IZH9"/>
<dbReference type="OrthoDB" id="9804474at2"/>
<protein>
    <recommendedName>
        <fullName evidence="6">Aminotransferase</fullName>
        <ecNumber evidence="6">2.6.1.-</ecNumber>
    </recommendedName>
</protein>
<dbReference type="Proteomes" id="UP000057158">
    <property type="component" value="Chromosome"/>
</dbReference>
<dbReference type="PROSITE" id="PS00105">
    <property type="entry name" value="AA_TRANSFER_CLASS_1"/>
    <property type="match status" value="1"/>
</dbReference>
<feature type="domain" description="Aminotransferase class I/classII large" evidence="7">
    <location>
        <begin position="35"/>
        <end position="384"/>
    </location>
</feature>
<evidence type="ECO:0000256" key="4">
    <source>
        <dbReference type="ARBA" id="ARBA00022679"/>
    </source>
</evidence>
<evidence type="ECO:0000313" key="8">
    <source>
        <dbReference type="EMBL" id="ALC17431.1"/>
    </source>
</evidence>
<evidence type="ECO:0000259" key="7">
    <source>
        <dbReference type="Pfam" id="PF00155"/>
    </source>
</evidence>
<dbReference type="GO" id="GO:0006520">
    <property type="term" value="P:amino acid metabolic process"/>
    <property type="evidence" value="ECO:0007669"/>
    <property type="project" value="InterPro"/>
</dbReference>
<evidence type="ECO:0000256" key="5">
    <source>
        <dbReference type="ARBA" id="ARBA00022898"/>
    </source>
</evidence>
<dbReference type="PANTHER" id="PTHR46383:SF1">
    <property type="entry name" value="ASPARTATE AMINOTRANSFERASE"/>
    <property type="match status" value="1"/>
</dbReference>
<evidence type="ECO:0000256" key="3">
    <source>
        <dbReference type="ARBA" id="ARBA00022576"/>
    </source>
</evidence>
<keyword evidence="9" id="KW-1185">Reference proteome</keyword>
<evidence type="ECO:0000256" key="1">
    <source>
        <dbReference type="ARBA" id="ARBA00001933"/>
    </source>
</evidence>
<proteinExistence type="inferred from homology"/>
<evidence type="ECO:0000313" key="9">
    <source>
        <dbReference type="Proteomes" id="UP000057158"/>
    </source>
</evidence>
<dbReference type="InterPro" id="IPR015424">
    <property type="entry name" value="PyrdxlP-dep_Trfase"/>
</dbReference>
<dbReference type="InterPro" id="IPR050596">
    <property type="entry name" value="AspAT/PAT-like"/>
</dbReference>
<dbReference type="RefSeq" id="WP_053551437.1">
    <property type="nucleotide sequence ID" value="NZ_CP010802.1"/>
</dbReference>
<dbReference type="STRING" id="1603606.DSOUD_2681"/>
<comment type="similarity">
    <text evidence="2 6">Belongs to the class-I pyridoxal-phosphate-dependent aminotransferase family.</text>
</comment>
<accession>A0A0M5IZH9</accession>
<dbReference type="Gene3D" id="3.40.640.10">
    <property type="entry name" value="Type I PLP-dependent aspartate aminotransferase-like (Major domain)"/>
    <property type="match status" value="1"/>
</dbReference>
<dbReference type="EMBL" id="CP010802">
    <property type="protein sequence ID" value="ALC17431.1"/>
    <property type="molecule type" value="Genomic_DNA"/>
</dbReference>
<dbReference type="InterPro" id="IPR004839">
    <property type="entry name" value="Aminotransferase_I/II_large"/>
</dbReference>
<dbReference type="KEGG" id="des:DSOUD_2681"/>
<sequence length="390" mass="42760">MKFPVSPLVAAVPFPPISRVKGWVAGRLFPPERPLIDLCQAVPDYSPPSELTGYLASLLDDPRTSRYTPDEGLPEVREAICGRYLRLYGGLLRPEQICLTIGASQAFWLAMVTLCRAGDEVIVPLPYYFDHAMGLEALGVRMVHPPFDPCSGGLPDPEAIAALMTERTRAILLVTPSNPTGAITPPATLARLLALARDRGVALVLDETYHAFLPGGVRPHRLFCDPGWEDHLVHIASFGKTYALTGYRAGMLAASEAFIHQALKVQDSMAVCQPRITQEAVRYGVTHLDDWVAGNGERMQRRHDLFCAEFVREKNPFSLVASGAFFAWVRHPGPGGGWEMARRLAEEAHLLVLPGEAFGPGLSPYLRLAFGNIDEKAIPEGVGRFRDFSP</sequence>
<dbReference type="EC" id="2.6.1.-" evidence="6"/>
<reference evidence="8 9" key="1">
    <citation type="submission" date="2015-07" db="EMBL/GenBank/DDBJ databases">
        <title>Isolation and Genomic Characterization of a Novel Halophilic Metal-Reducing Deltaproteobacterium from the Deep Subsurface.</title>
        <authorList>
            <person name="Badalamenti J.P."/>
            <person name="Summers Z.M."/>
            <person name="Gralnick J.A."/>
            <person name="Bond D.R."/>
        </authorList>
    </citation>
    <scope>NUCLEOTIDE SEQUENCE [LARGE SCALE GENOMIC DNA]</scope>
    <source>
        <strain evidence="8 9">WTL</strain>
    </source>
</reference>
<comment type="cofactor">
    <cofactor evidence="1 6">
        <name>pyridoxal 5'-phosphate</name>
        <dbReference type="ChEBI" id="CHEBI:597326"/>
    </cofactor>
</comment>
<dbReference type="GO" id="GO:0030170">
    <property type="term" value="F:pyridoxal phosphate binding"/>
    <property type="evidence" value="ECO:0007669"/>
    <property type="project" value="InterPro"/>
</dbReference>
<gene>
    <name evidence="8" type="ORF">DSOUD_2681</name>
</gene>
<keyword evidence="5" id="KW-0663">Pyridoxal phosphate</keyword>
<dbReference type="PANTHER" id="PTHR46383">
    <property type="entry name" value="ASPARTATE AMINOTRANSFERASE"/>
    <property type="match status" value="1"/>
</dbReference>
<organism evidence="8 9">
    <name type="scientific">Desulfuromonas soudanensis</name>
    <dbReference type="NCBI Taxonomy" id="1603606"/>
    <lineage>
        <taxon>Bacteria</taxon>
        <taxon>Pseudomonadati</taxon>
        <taxon>Thermodesulfobacteriota</taxon>
        <taxon>Desulfuromonadia</taxon>
        <taxon>Desulfuromonadales</taxon>
        <taxon>Desulfuromonadaceae</taxon>
        <taxon>Desulfuromonas</taxon>
    </lineage>
</organism>
<keyword evidence="3 6" id="KW-0032">Aminotransferase</keyword>
<dbReference type="InterPro" id="IPR015421">
    <property type="entry name" value="PyrdxlP-dep_Trfase_major"/>
</dbReference>
<dbReference type="CDD" id="cd00609">
    <property type="entry name" value="AAT_like"/>
    <property type="match status" value="1"/>
</dbReference>
<evidence type="ECO:0000256" key="6">
    <source>
        <dbReference type="RuleBase" id="RU000481"/>
    </source>
</evidence>
<dbReference type="NCBIfam" id="NF005732">
    <property type="entry name" value="PRK07550.1"/>
    <property type="match status" value="1"/>
</dbReference>
<dbReference type="InterPro" id="IPR004838">
    <property type="entry name" value="NHTrfase_class1_PyrdxlP-BS"/>
</dbReference>
<dbReference type="SUPFAM" id="SSF53383">
    <property type="entry name" value="PLP-dependent transferases"/>
    <property type="match status" value="1"/>
</dbReference>
<evidence type="ECO:0000256" key="2">
    <source>
        <dbReference type="ARBA" id="ARBA00007441"/>
    </source>
</evidence>
<dbReference type="Pfam" id="PF00155">
    <property type="entry name" value="Aminotran_1_2"/>
    <property type="match status" value="1"/>
</dbReference>
<name>A0A0M5IZH9_9BACT</name>